<name>A0A3T0EA05_9PROT</name>
<dbReference type="Gene3D" id="3.50.50.60">
    <property type="entry name" value="FAD/NAD(P)-binding domain"/>
    <property type="match status" value="1"/>
</dbReference>
<dbReference type="PANTHER" id="PTHR42923:SF17">
    <property type="entry name" value="AMINE OXIDASE DOMAIN-CONTAINING PROTEIN"/>
    <property type="match status" value="1"/>
</dbReference>
<dbReference type="InterPro" id="IPR036188">
    <property type="entry name" value="FAD/NAD-bd_sf"/>
</dbReference>
<proteinExistence type="predicted"/>
<dbReference type="InterPro" id="IPR050464">
    <property type="entry name" value="Zeta_carotene_desat/Oxidored"/>
</dbReference>
<dbReference type="PANTHER" id="PTHR42923">
    <property type="entry name" value="PROTOPORPHYRINOGEN OXIDASE"/>
    <property type="match status" value="1"/>
</dbReference>
<evidence type="ECO:0000313" key="1">
    <source>
        <dbReference type="EMBL" id="AZU04174.1"/>
    </source>
</evidence>
<evidence type="ECO:0000313" key="2">
    <source>
        <dbReference type="Proteomes" id="UP000286954"/>
    </source>
</evidence>
<dbReference type="KEGG" id="gak:X907_1642"/>
<protein>
    <submittedName>
        <fullName evidence="1">FAD dependent oxidoreductase</fullName>
    </submittedName>
</protein>
<dbReference type="AlphaFoldDB" id="A0A3T0EA05"/>
<reference evidence="1 2" key="1">
    <citation type="submission" date="2016-12" db="EMBL/GenBank/DDBJ databases">
        <title>The genome of dimorphic prosthecate Glycocaulis alkaliphilus 6b-8t, isolated from crude oil dictates its adaptability in petroleum environments.</title>
        <authorList>
            <person name="Wu X.-L."/>
            <person name="Geng S."/>
        </authorList>
    </citation>
    <scope>NUCLEOTIDE SEQUENCE [LARGE SCALE GENOMIC DNA]</scope>
    <source>
        <strain evidence="1 2">6B-8</strain>
    </source>
</reference>
<gene>
    <name evidence="1" type="ORF">X907_1642</name>
</gene>
<dbReference type="GO" id="GO:0016491">
    <property type="term" value="F:oxidoreductase activity"/>
    <property type="evidence" value="ECO:0007669"/>
    <property type="project" value="InterPro"/>
</dbReference>
<organism evidence="1 2">
    <name type="scientific">Glycocaulis alkaliphilus</name>
    <dbReference type="NCBI Taxonomy" id="1434191"/>
    <lineage>
        <taxon>Bacteria</taxon>
        <taxon>Pseudomonadati</taxon>
        <taxon>Pseudomonadota</taxon>
        <taxon>Alphaproteobacteria</taxon>
        <taxon>Maricaulales</taxon>
        <taxon>Maricaulaceae</taxon>
        <taxon>Glycocaulis</taxon>
    </lineage>
</organism>
<accession>A0A3T0EA05</accession>
<keyword evidence="2" id="KW-1185">Reference proteome</keyword>
<sequence>MSSTDPILNRPARIAVIGAGVAGLGAAWALRGLHQVVLYEKDGRLGGHANTVHVDHAGQETPVDTGFIVFNRLNYPNLTALFAHLGIETHRTDMSFGFSLGGRCEWSSNGLGGLFAQPSNLMRPSFIGMLCDVLRFNSQAVEDLEGGVLTGLSLGQYLDLYEFSTAFREQYLLPMGAAIWSASESEMAAYPAEAFVRFFKNHRLVNAKRPKWETVAGGSQTYVNALWRDMEASAVQRRSGAVSITRLRTGGVRIVDADGHAERYDEVILACHSSEALALLTDADADEREMLGAIPYAPNRAVLHRDESFLPRRKGARAAWCYMRDDNTGAAAVTYDMNRLQHINPAQPLLVTLNPSREPDPAKVLGRYSYDHPQFTPAGLAAQRIFNRVQGVRHTWFAGAWLGYGFHEDGLRSGLRVALRLGGAIPWAFADGDVNGGEWGERPGIALPDIHALPAE</sequence>
<dbReference type="InterPro" id="IPR002937">
    <property type="entry name" value="Amino_oxidase"/>
</dbReference>
<dbReference type="Proteomes" id="UP000286954">
    <property type="component" value="Chromosome"/>
</dbReference>
<dbReference type="EMBL" id="CP018911">
    <property type="protein sequence ID" value="AZU04174.1"/>
    <property type="molecule type" value="Genomic_DNA"/>
</dbReference>
<dbReference type="Gene3D" id="1.10.405.20">
    <property type="match status" value="1"/>
</dbReference>
<dbReference type="RefSeq" id="WP_127566906.1">
    <property type="nucleotide sequence ID" value="NZ_BMFB01000003.1"/>
</dbReference>
<dbReference type="OrthoDB" id="20837at2"/>
<dbReference type="Pfam" id="PF01593">
    <property type="entry name" value="Amino_oxidase"/>
    <property type="match status" value="1"/>
</dbReference>
<dbReference type="Gene3D" id="3.30.70.1990">
    <property type="match status" value="1"/>
</dbReference>
<dbReference type="SUPFAM" id="SSF51905">
    <property type="entry name" value="FAD/NAD(P)-binding domain"/>
    <property type="match status" value="1"/>
</dbReference>